<feature type="region of interest" description="SAW" evidence="3">
    <location>
        <begin position="381"/>
        <end position="457"/>
    </location>
</feature>
<name>A0AAV1EFN6_OLDCO</name>
<protein>
    <submittedName>
        <fullName evidence="4">OLC1v1020153C1</fullName>
    </submittedName>
</protein>
<dbReference type="Proteomes" id="UP001161247">
    <property type="component" value="Chromosome 9"/>
</dbReference>
<dbReference type="Pfam" id="PF03514">
    <property type="entry name" value="GRAS"/>
    <property type="match status" value="1"/>
</dbReference>
<organism evidence="4 5">
    <name type="scientific">Oldenlandia corymbosa var. corymbosa</name>
    <dbReference type="NCBI Taxonomy" id="529605"/>
    <lineage>
        <taxon>Eukaryota</taxon>
        <taxon>Viridiplantae</taxon>
        <taxon>Streptophyta</taxon>
        <taxon>Embryophyta</taxon>
        <taxon>Tracheophyta</taxon>
        <taxon>Spermatophyta</taxon>
        <taxon>Magnoliopsida</taxon>
        <taxon>eudicotyledons</taxon>
        <taxon>Gunneridae</taxon>
        <taxon>Pentapetalae</taxon>
        <taxon>asterids</taxon>
        <taxon>lamiids</taxon>
        <taxon>Gentianales</taxon>
        <taxon>Rubiaceae</taxon>
        <taxon>Rubioideae</taxon>
        <taxon>Spermacoceae</taxon>
        <taxon>Hedyotis-Oldenlandia complex</taxon>
        <taxon>Oldenlandia</taxon>
    </lineage>
</organism>
<dbReference type="EMBL" id="OX459126">
    <property type="protein sequence ID" value="CAI9118566.1"/>
    <property type="molecule type" value="Genomic_DNA"/>
</dbReference>
<evidence type="ECO:0000256" key="1">
    <source>
        <dbReference type="ARBA" id="ARBA00023015"/>
    </source>
</evidence>
<reference evidence="4" key="1">
    <citation type="submission" date="2023-03" db="EMBL/GenBank/DDBJ databases">
        <authorList>
            <person name="Julca I."/>
        </authorList>
    </citation>
    <scope>NUCLEOTIDE SEQUENCE</scope>
</reference>
<dbReference type="InterPro" id="IPR005202">
    <property type="entry name" value="TF_GRAS"/>
</dbReference>
<evidence type="ECO:0000256" key="2">
    <source>
        <dbReference type="ARBA" id="ARBA00023163"/>
    </source>
</evidence>
<dbReference type="PANTHER" id="PTHR31636">
    <property type="entry name" value="OSJNBA0084A10.13 PROTEIN-RELATED"/>
    <property type="match status" value="1"/>
</dbReference>
<keyword evidence="5" id="KW-1185">Reference proteome</keyword>
<proteinExistence type="inferred from homology"/>
<evidence type="ECO:0000313" key="4">
    <source>
        <dbReference type="EMBL" id="CAI9118566.1"/>
    </source>
</evidence>
<comment type="similarity">
    <text evidence="3">Belongs to the GRAS family.</text>
</comment>
<sequence>MSCLPQKKEEKLRLPSTSVSILKKQYESKRIHTENNAVAKPSVLFSRDVSVVDLVKMARETMSQGSSNISQDSDDADYEMSQNLDLVLSLQAAALNFSRQKFDQARNLLRFCQCYASHNGTPLQRVVYYFTEALQEGIAAEKGEMSFQEPQKGSKTSPPIIESFTNLLSAMVEYDETLPFCPVTQFTAIQALLDNLGSARRVHVVDFGIRSGTQWPILMQALLNRQECPLEYLKITAVGTSIEMMEKTGKELSSFAESLNMSFVFKMVVSDLKNLEKHFFELAPNETLAVYSELRLATLLAWPHHLVSVLETIKKLRPKVIVITEVDSSTNAPVFLDRFNASLSLSAAMFDSLDVCMKQKSESRAIIEGVFLRQSISYLVTSKGDESMHRQESVGFWRTLFRKFNIFEMALSNCALYQATLMVKSDPRWSSCTLERNGKGLTVGWKGTPVFSLTVWKC</sequence>
<gene>
    <name evidence="4" type="ORF">OLC1_LOCUS24403</name>
</gene>
<dbReference type="PROSITE" id="PS50985">
    <property type="entry name" value="GRAS"/>
    <property type="match status" value="1"/>
</dbReference>
<evidence type="ECO:0000256" key="3">
    <source>
        <dbReference type="PROSITE-ProRule" id="PRU01191"/>
    </source>
</evidence>
<keyword evidence="1" id="KW-0805">Transcription regulation</keyword>
<keyword evidence="2" id="KW-0804">Transcription</keyword>
<feature type="short sequence motif" description="LXXLL motif" evidence="3">
    <location>
        <begin position="296"/>
        <end position="300"/>
    </location>
</feature>
<feature type="short sequence motif" description="VHIID" evidence="3">
    <location>
        <begin position="202"/>
        <end position="206"/>
    </location>
</feature>
<evidence type="ECO:0000313" key="5">
    <source>
        <dbReference type="Proteomes" id="UP001161247"/>
    </source>
</evidence>
<dbReference type="AlphaFoldDB" id="A0AAV1EFN6"/>
<accession>A0AAV1EFN6</accession>
<comment type="caution">
    <text evidence="3">Lacks conserved residue(s) required for the propagation of feature annotation.</text>
</comment>